<dbReference type="GO" id="GO:0032259">
    <property type="term" value="P:methylation"/>
    <property type="evidence" value="ECO:0007669"/>
    <property type="project" value="UniProtKB-KW"/>
</dbReference>
<evidence type="ECO:0000256" key="3">
    <source>
        <dbReference type="ARBA" id="ARBA00022691"/>
    </source>
</evidence>
<dbReference type="Pfam" id="PF08100">
    <property type="entry name" value="Dimerisation"/>
    <property type="match status" value="1"/>
</dbReference>
<keyword evidence="3" id="KW-0949">S-adenosyl-L-methionine</keyword>
<comment type="caution">
    <text evidence="6">The sequence shown here is derived from an EMBL/GenBank/DDBJ whole genome shotgun (WGS) entry which is preliminary data.</text>
</comment>
<sequence>MVSTIQQLSQLIAKSVTDLVDITSKNGFQLPELDDKLTPASEAFRQDANAAKAANVIAAAAIQLIACVLPPQESVIQITSGHMKSAALRVSIQCHVAEILRDAGPEGMHVDKIASKTGVDGTKLARLLRSLANRHIFREVKPDYFTNNRISGALDTGKSIDEILRNPNKKHDETSGFLAIAELNLTTCHKASSYLYENMKDPVTAFSEESTQAPVQRALRTEKNLFNWMSEPEHASELHTFGMAMKGSAALIPNNLLLDLFDWNSLPKGSTVVDVGGGIGSSCEILYRAHPELRYVVQDLPATVEDGRKHWALENAKALASGHITFQGHDFFTPQPPNNASVFLIKSVIHNWSDQNASKILTHLRNVAQPDTVLLLCDIVMTYSCREPIPESTEEYTIVNDPSLIAPDLLSTGFNSVNDVVWLLDAAVLLLVSTQERTIAQFKHLLSGCGWKIVKITRKGSSLDSIQAVPI</sequence>
<accession>A0A9P5XXQ3</accession>
<evidence type="ECO:0000313" key="7">
    <source>
        <dbReference type="Proteomes" id="UP000807353"/>
    </source>
</evidence>
<keyword evidence="2" id="KW-0808">Transferase</keyword>
<dbReference type="InterPro" id="IPR036388">
    <property type="entry name" value="WH-like_DNA-bd_sf"/>
</dbReference>
<evidence type="ECO:0000256" key="1">
    <source>
        <dbReference type="ARBA" id="ARBA00022603"/>
    </source>
</evidence>
<protein>
    <submittedName>
        <fullName evidence="6">O-methyltransferase</fullName>
    </submittedName>
</protein>
<dbReference type="SUPFAM" id="SSF53335">
    <property type="entry name" value="S-adenosyl-L-methionine-dependent methyltransferases"/>
    <property type="match status" value="1"/>
</dbReference>
<dbReference type="Gene3D" id="1.10.10.10">
    <property type="entry name" value="Winged helix-like DNA-binding domain superfamily/Winged helix DNA-binding domain"/>
    <property type="match status" value="1"/>
</dbReference>
<evidence type="ECO:0000313" key="6">
    <source>
        <dbReference type="EMBL" id="KAF9457595.1"/>
    </source>
</evidence>
<evidence type="ECO:0000256" key="2">
    <source>
        <dbReference type="ARBA" id="ARBA00022679"/>
    </source>
</evidence>
<dbReference type="AlphaFoldDB" id="A0A9P5XXQ3"/>
<reference evidence="6" key="1">
    <citation type="submission" date="2020-11" db="EMBL/GenBank/DDBJ databases">
        <authorList>
            <consortium name="DOE Joint Genome Institute"/>
            <person name="Ahrendt S."/>
            <person name="Riley R."/>
            <person name="Andreopoulos W."/>
            <person name="Labutti K."/>
            <person name="Pangilinan J."/>
            <person name="Ruiz-Duenas F.J."/>
            <person name="Barrasa J.M."/>
            <person name="Sanchez-Garcia M."/>
            <person name="Camarero S."/>
            <person name="Miyauchi S."/>
            <person name="Serrano A."/>
            <person name="Linde D."/>
            <person name="Babiker R."/>
            <person name="Drula E."/>
            <person name="Ayuso-Fernandez I."/>
            <person name="Pacheco R."/>
            <person name="Padilla G."/>
            <person name="Ferreira P."/>
            <person name="Barriuso J."/>
            <person name="Kellner H."/>
            <person name="Castanera R."/>
            <person name="Alfaro M."/>
            <person name="Ramirez L."/>
            <person name="Pisabarro A.G."/>
            <person name="Kuo A."/>
            <person name="Tritt A."/>
            <person name="Lipzen A."/>
            <person name="He G."/>
            <person name="Yan M."/>
            <person name="Ng V."/>
            <person name="Cullen D."/>
            <person name="Martin F."/>
            <person name="Rosso M.-N."/>
            <person name="Henrissat B."/>
            <person name="Hibbett D."/>
            <person name="Martinez A.T."/>
            <person name="Grigoriev I.V."/>
        </authorList>
    </citation>
    <scope>NUCLEOTIDE SEQUENCE</scope>
    <source>
        <strain evidence="6">CBS 247.69</strain>
    </source>
</reference>
<dbReference type="PANTHER" id="PTHR43712">
    <property type="entry name" value="PUTATIVE (AFU_ORTHOLOGUE AFUA_4G14580)-RELATED"/>
    <property type="match status" value="1"/>
</dbReference>
<name>A0A9P5XXQ3_9AGAR</name>
<dbReference type="EMBL" id="MU150365">
    <property type="protein sequence ID" value="KAF9457595.1"/>
    <property type="molecule type" value="Genomic_DNA"/>
</dbReference>
<evidence type="ECO:0000259" key="4">
    <source>
        <dbReference type="Pfam" id="PF00891"/>
    </source>
</evidence>
<dbReference type="InterPro" id="IPR012967">
    <property type="entry name" value="COMT_dimerisation"/>
</dbReference>
<dbReference type="Pfam" id="PF00891">
    <property type="entry name" value="Methyltransf_2"/>
    <property type="match status" value="1"/>
</dbReference>
<dbReference type="PANTHER" id="PTHR43712:SF2">
    <property type="entry name" value="O-METHYLTRANSFERASE CICE"/>
    <property type="match status" value="1"/>
</dbReference>
<dbReference type="InterPro" id="IPR029063">
    <property type="entry name" value="SAM-dependent_MTases_sf"/>
</dbReference>
<dbReference type="Proteomes" id="UP000807353">
    <property type="component" value="Unassembled WGS sequence"/>
</dbReference>
<gene>
    <name evidence="6" type="ORF">BDZ94DRAFT_1272783</name>
</gene>
<dbReference type="GO" id="GO:0046983">
    <property type="term" value="F:protein dimerization activity"/>
    <property type="evidence" value="ECO:0007669"/>
    <property type="project" value="InterPro"/>
</dbReference>
<organism evidence="6 7">
    <name type="scientific">Collybia nuda</name>
    <dbReference type="NCBI Taxonomy" id="64659"/>
    <lineage>
        <taxon>Eukaryota</taxon>
        <taxon>Fungi</taxon>
        <taxon>Dikarya</taxon>
        <taxon>Basidiomycota</taxon>
        <taxon>Agaricomycotina</taxon>
        <taxon>Agaricomycetes</taxon>
        <taxon>Agaricomycetidae</taxon>
        <taxon>Agaricales</taxon>
        <taxon>Tricholomatineae</taxon>
        <taxon>Clitocybaceae</taxon>
        <taxon>Collybia</taxon>
    </lineage>
</organism>
<keyword evidence="7" id="KW-1185">Reference proteome</keyword>
<dbReference type="Gene3D" id="3.40.50.150">
    <property type="entry name" value="Vaccinia Virus protein VP39"/>
    <property type="match status" value="1"/>
</dbReference>
<dbReference type="SUPFAM" id="SSF46785">
    <property type="entry name" value="Winged helix' DNA-binding domain"/>
    <property type="match status" value="1"/>
</dbReference>
<feature type="domain" description="O-methyltransferase C-terminal" evidence="4">
    <location>
        <begin position="233"/>
        <end position="388"/>
    </location>
</feature>
<dbReference type="InterPro" id="IPR001077">
    <property type="entry name" value="COMT_C"/>
</dbReference>
<proteinExistence type="predicted"/>
<keyword evidence="1" id="KW-0489">Methyltransferase</keyword>
<dbReference type="InterPro" id="IPR016461">
    <property type="entry name" value="COMT-like"/>
</dbReference>
<dbReference type="InterPro" id="IPR036390">
    <property type="entry name" value="WH_DNA-bd_sf"/>
</dbReference>
<evidence type="ECO:0000259" key="5">
    <source>
        <dbReference type="Pfam" id="PF08100"/>
    </source>
</evidence>
<dbReference type="OrthoDB" id="2410195at2759"/>
<feature type="domain" description="O-methyltransferase dimerisation" evidence="5">
    <location>
        <begin position="77"/>
        <end position="152"/>
    </location>
</feature>
<dbReference type="PROSITE" id="PS51683">
    <property type="entry name" value="SAM_OMT_II"/>
    <property type="match status" value="1"/>
</dbReference>
<dbReference type="GO" id="GO:0008171">
    <property type="term" value="F:O-methyltransferase activity"/>
    <property type="evidence" value="ECO:0007669"/>
    <property type="project" value="InterPro"/>
</dbReference>